<organism evidence="1 2">
    <name type="scientific">Streptomyces venezuelae</name>
    <dbReference type="NCBI Taxonomy" id="54571"/>
    <lineage>
        <taxon>Bacteria</taxon>
        <taxon>Bacillati</taxon>
        <taxon>Actinomycetota</taxon>
        <taxon>Actinomycetes</taxon>
        <taxon>Kitasatosporales</taxon>
        <taxon>Streptomycetaceae</taxon>
        <taxon>Streptomyces</taxon>
    </lineage>
</organism>
<protein>
    <submittedName>
        <fullName evidence="1">Uncharacterized protein</fullName>
    </submittedName>
</protein>
<evidence type="ECO:0000313" key="2">
    <source>
        <dbReference type="Proteomes" id="UP000322927"/>
    </source>
</evidence>
<gene>
    <name evidence="1" type="ORF">DEJ48_36775</name>
</gene>
<dbReference type="OrthoDB" id="4250757at2"/>
<accession>A0A5P2CA65</accession>
<proteinExistence type="predicted"/>
<dbReference type="RefSeq" id="WP_150220432.1">
    <property type="nucleotide sequence ID" value="NZ_CP029192.1"/>
</dbReference>
<sequence>MTGEVLHWLQALLGSDTPPEDLASRYERLGTARAVAHEVLQERIAQLLTDPLKVTVNGIASVDNSSNLTALERRLAQLDTATAPDDPPAAGPAAVSVITLHARARR</sequence>
<name>A0A5P2CA65_STRVZ</name>
<evidence type="ECO:0000313" key="1">
    <source>
        <dbReference type="EMBL" id="QES38241.1"/>
    </source>
</evidence>
<reference evidence="1 2" key="1">
    <citation type="submission" date="2018-05" db="EMBL/GenBank/DDBJ databases">
        <title>Streptomyces venezuelae.</title>
        <authorList>
            <person name="Kim W."/>
            <person name="Lee N."/>
            <person name="Cho B.-K."/>
        </authorList>
    </citation>
    <scope>NUCLEOTIDE SEQUENCE [LARGE SCALE GENOMIC DNA]</scope>
    <source>
        <strain evidence="1 2">ATCC 14584</strain>
    </source>
</reference>
<dbReference type="Proteomes" id="UP000322927">
    <property type="component" value="Chromosome"/>
</dbReference>
<dbReference type="AlphaFoldDB" id="A0A5P2CA65"/>
<dbReference type="EMBL" id="CP029192">
    <property type="protein sequence ID" value="QES38241.1"/>
    <property type="molecule type" value="Genomic_DNA"/>
</dbReference>